<comment type="similarity">
    <text evidence="2 8">Belongs to the NMD3 family.</text>
</comment>
<feature type="domain" description="60S ribosomal export protein NMD3 OB-fold" evidence="10">
    <location>
        <begin position="313"/>
        <end position="409"/>
    </location>
</feature>
<sequence length="514" mass="58606">MEYMCDRPTSGPGMILCCQCGTQIEPNPANMCVACLRSEVDITEGIPKQASLFFCRNCERYLQPPNLWVKASLESRELLSVCLKRIKGLNKLVRLVDAGFIWTEPHSKRIKVKLTIQKEVMNGALLQQVFVVEFVVHNQMCDGCHRVEAKDFWRACVQIRQKTTHRKTLFYLEQMILKYKAHVNTSSITQVTDGLDFFYGQKQDARKMMEFLQSIVPCRYKTGEELVSHDPKCNVFNYKHTYSVEIVPICKDEVVCLPPKLAQHLGNIGQLCVVYRVTQAIHIIDPNTCQIAEVPGPIFWRSPFNAVCGRNQMTEFIVMEIEIISDKDKRHVAGRGTVSQKHVLAGVWVVKASELGVTDQQFHCHTYLGHLLRPGDTVLGFDMRAANVNDAYVDKIRADRLPDVILIKKMYTDSTKRARKRKWQLKHLDEGAQATMETRDYNEFLEDLEEDVEYRQNINIYKDPSKLAVDTDDTDDEDAPKISLAEMLDDLHIAEDATGGEGADMMGEGADMME</sequence>
<keyword evidence="5 8" id="KW-0963">Cytoplasm</keyword>
<evidence type="ECO:0000256" key="8">
    <source>
        <dbReference type="RuleBase" id="RU364108"/>
    </source>
</evidence>
<feature type="domain" description="Nmd3 N-terminal" evidence="9">
    <location>
        <begin position="17"/>
        <end position="246"/>
    </location>
</feature>
<evidence type="ECO:0000313" key="13">
    <source>
        <dbReference type="Proteomes" id="UP001209878"/>
    </source>
</evidence>
<comment type="function">
    <text evidence="1 8">Acts as an adapter for the XPO1/CRM1-mediated export of the 60S ribosomal subunit.</text>
</comment>
<dbReference type="GO" id="GO:0043023">
    <property type="term" value="F:ribosomal large subunit binding"/>
    <property type="evidence" value="ECO:0007669"/>
    <property type="project" value="InterPro"/>
</dbReference>
<dbReference type="GO" id="GO:0005737">
    <property type="term" value="C:cytoplasm"/>
    <property type="evidence" value="ECO:0007669"/>
    <property type="project" value="UniProtKB-SubCell"/>
</dbReference>
<evidence type="ECO:0000259" key="9">
    <source>
        <dbReference type="Pfam" id="PF04981"/>
    </source>
</evidence>
<keyword evidence="6 8" id="KW-0653">Protein transport</keyword>
<dbReference type="InterPro" id="IPR007064">
    <property type="entry name" value="Nmd3_N"/>
</dbReference>
<organism evidence="12 13">
    <name type="scientific">Ridgeia piscesae</name>
    <name type="common">Tubeworm</name>
    <dbReference type="NCBI Taxonomy" id="27915"/>
    <lineage>
        <taxon>Eukaryota</taxon>
        <taxon>Metazoa</taxon>
        <taxon>Spiralia</taxon>
        <taxon>Lophotrochozoa</taxon>
        <taxon>Annelida</taxon>
        <taxon>Polychaeta</taxon>
        <taxon>Sedentaria</taxon>
        <taxon>Canalipalpata</taxon>
        <taxon>Sabellida</taxon>
        <taxon>Siboglinidae</taxon>
        <taxon>Ridgeia</taxon>
    </lineage>
</organism>
<accession>A0AAD9KIV1</accession>
<evidence type="ECO:0000256" key="5">
    <source>
        <dbReference type="ARBA" id="ARBA00022490"/>
    </source>
</evidence>
<dbReference type="InterPro" id="IPR039768">
    <property type="entry name" value="Nmd3"/>
</dbReference>
<dbReference type="GO" id="GO:0015031">
    <property type="term" value="P:protein transport"/>
    <property type="evidence" value="ECO:0007669"/>
    <property type="project" value="UniProtKB-KW"/>
</dbReference>
<dbReference type="Pfam" id="PF21192">
    <property type="entry name" value="OB_NMD3"/>
    <property type="match status" value="1"/>
</dbReference>
<dbReference type="GO" id="GO:0000055">
    <property type="term" value="P:ribosomal large subunit export from nucleus"/>
    <property type="evidence" value="ECO:0007669"/>
    <property type="project" value="TreeGrafter"/>
</dbReference>
<evidence type="ECO:0000259" key="11">
    <source>
        <dbReference type="Pfam" id="PF21193"/>
    </source>
</evidence>
<proteinExistence type="inferred from homology"/>
<evidence type="ECO:0000256" key="3">
    <source>
        <dbReference type="ARBA" id="ARBA00017035"/>
    </source>
</evidence>
<evidence type="ECO:0000256" key="2">
    <source>
        <dbReference type="ARBA" id="ARBA00009794"/>
    </source>
</evidence>
<keyword evidence="7 8" id="KW-0539">Nucleus</keyword>
<keyword evidence="4 8" id="KW-0813">Transport</keyword>
<dbReference type="AlphaFoldDB" id="A0AAD9KIV1"/>
<dbReference type="PANTHER" id="PTHR12746">
    <property type="entry name" value="NONSENSE-MEDIATED MRNA DECAY PROTEIN 3"/>
    <property type="match status" value="1"/>
</dbReference>
<evidence type="ECO:0000256" key="7">
    <source>
        <dbReference type="ARBA" id="ARBA00023242"/>
    </source>
</evidence>
<reference evidence="12" key="1">
    <citation type="journal article" date="2023" name="Mol. Biol. Evol.">
        <title>Third-Generation Sequencing Reveals the Adaptive Role of the Epigenome in Three Deep-Sea Polychaetes.</title>
        <authorList>
            <person name="Perez M."/>
            <person name="Aroh O."/>
            <person name="Sun Y."/>
            <person name="Lan Y."/>
            <person name="Juniper S.K."/>
            <person name="Young C.R."/>
            <person name="Angers B."/>
            <person name="Qian P.Y."/>
        </authorList>
    </citation>
    <scope>NUCLEOTIDE SEQUENCE</scope>
    <source>
        <strain evidence="12">R07B-5</strain>
    </source>
</reference>
<evidence type="ECO:0000256" key="1">
    <source>
        <dbReference type="ARBA" id="ARBA00002269"/>
    </source>
</evidence>
<dbReference type="GO" id="GO:0005634">
    <property type="term" value="C:nucleus"/>
    <property type="evidence" value="ECO:0007669"/>
    <property type="project" value="UniProtKB-SubCell"/>
</dbReference>
<name>A0AAD9KIV1_RIDPI</name>
<dbReference type="Pfam" id="PF21193">
    <property type="entry name" value="NMD_SH3"/>
    <property type="match status" value="1"/>
</dbReference>
<comment type="caution">
    <text evidence="12">The sequence shown here is derived from an EMBL/GenBank/DDBJ whole genome shotgun (WGS) entry which is preliminary data.</text>
</comment>
<dbReference type="InterPro" id="IPR048898">
    <property type="entry name" value="OB_NMD3"/>
</dbReference>
<evidence type="ECO:0000313" key="12">
    <source>
        <dbReference type="EMBL" id="KAK2171343.1"/>
    </source>
</evidence>
<dbReference type="InterPro" id="IPR048899">
    <property type="entry name" value="NMD_SH3"/>
</dbReference>
<gene>
    <name evidence="12" type="ORF">NP493_1077g00019</name>
</gene>
<keyword evidence="13" id="KW-1185">Reference proteome</keyword>
<dbReference type="Proteomes" id="UP001209878">
    <property type="component" value="Unassembled WGS sequence"/>
</dbReference>
<dbReference type="EMBL" id="JAODUO010001076">
    <property type="protein sequence ID" value="KAK2171343.1"/>
    <property type="molecule type" value="Genomic_DNA"/>
</dbReference>
<evidence type="ECO:0000256" key="6">
    <source>
        <dbReference type="ARBA" id="ARBA00022927"/>
    </source>
</evidence>
<feature type="domain" description="60S ribosomal export protein NMD3 SH3" evidence="11">
    <location>
        <begin position="249"/>
        <end position="295"/>
    </location>
</feature>
<dbReference type="Pfam" id="PF04981">
    <property type="entry name" value="NMD3"/>
    <property type="match status" value="1"/>
</dbReference>
<protein>
    <recommendedName>
        <fullName evidence="3 8">60S ribosomal export protein NMD3</fullName>
    </recommendedName>
</protein>
<evidence type="ECO:0000259" key="10">
    <source>
        <dbReference type="Pfam" id="PF21192"/>
    </source>
</evidence>
<comment type="subcellular location">
    <subcellularLocation>
        <location evidence="8">Cytoplasm</location>
    </subcellularLocation>
    <subcellularLocation>
        <location evidence="8">Nucleus</location>
    </subcellularLocation>
</comment>
<dbReference type="PANTHER" id="PTHR12746:SF2">
    <property type="entry name" value="60S RIBOSOMAL EXPORT PROTEIN NMD3"/>
    <property type="match status" value="1"/>
</dbReference>
<evidence type="ECO:0000256" key="4">
    <source>
        <dbReference type="ARBA" id="ARBA00022448"/>
    </source>
</evidence>